<feature type="region of interest" description="Disordered" evidence="1">
    <location>
        <begin position="287"/>
        <end position="336"/>
    </location>
</feature>
<dbReference type="Proteomes" id="UP001057375">
    <property type="component" value="Unassembled WGS sequence"/>
</dbReference>
<feature type="region of interest" description="Disordered" evidence="1">
    <location>
        <begin position="857"/>
        <end position="877"/>
    </location>
</feature>
<proteinExistence type="predicted"/>
<feature type="compositionally biased region" description="Low complexity" evidence="1">
    <location>
        <begin position="317"/>
        <end position="331"/>
    </location>
</feature>
<feature type="region of interest" description="Disordered" evidence="1">
    <location>
        <begin position="87"/>
        <end position="142"/>
    </location>
</feature>
<keyword evidence="3" id="KW-1185">Reference proteome</keyword>
<comment type="caution">
    <text evidence="2">The sequence shown here is derived from an EMBL/GenBank/DDBJ whole genome shotgun (WGS) entry which is preliminary data.</text>
</comment>
<reference evidence="2" key="1">
    <citation type="submission" date="2022-03" db="EMBL/GenBank/DDBJ databases">
        <title>Draft genome sequence of Aduncisulcus paluster, a free-living microaerophilic Fornicata.</title>
        <authorList>
            <person name="Yuyama I."/>
            <person name="Kume K."/>
            <person name="Tamura T."/>
            <person name="Inagaki Y."/>
            <person name="Hashimoto T."/>
        </authorList>
    </citation>
    <scope>NUCLEOTIDE SEQUENCE</scope>
    <source>
        <strain evidence="2">NY0171</strain>
    </source>
</reference>
<accession>A0ABQ5JVH2</accession>
<protein>
    <submittedName>
        <fullName evidence="2">Uncharacterized protein</fullName>
    </submittedName>
</protein>
<sequence>MASTFHGISYDHPLTNMQKYDGSSQFDVPMQSDFPFLMSPAEFPPFSTSHQTFTVPVDQLPAPTPKMYGKGLCENSYLPNPSAEYGLHTSPHLADPSLLQTPTIDPSPLKDQRTAFDRSPPFQSNPISPQMPQATFPHFPQQDQTSDFFLNPSFSRSNPPYSPYQALDIHPISSQSPSKKRVLPSSSIHFPPEGPSKSVRPVSSTTILDPLTKRKVIVYRPCINHFLPSKRCVEHVWFVASGRYGEKVEDEREYRFMSFGQAPSKPHDSPQKNKIAKVQDIVSFTPTGDMIKSKPKPSTSSRLSFIPTPPSRKLEESQTQVTSSTLSTSGSDVPDPVLIEKSGLNESGAESDLTSDREFVFLGCVSPKGMIVAPLVCSLSLPHSKVTDCVWVSAREFLVSIDGTIHRVCVSGDVFGNDLEEDKLIAQEKMEIEKKKTADLKLYLDGIHSKAFSKEPQSPSKSELSSSSSSCIEPTSGPIFTAHIDNCPIYLRVRSSVKVHDDDIRHIVPAPSDIPLPMSSPIRILSGSHDSCVAISVLSVKGGVRVLCVDVGGVVGSVSWYKRVAMDEPKVYMRKPSCFSSHTVSVSLDSGSIILLTLPPRPVFNGFDAKWKSKPIKIVQKIINASKSLKMHSIEVVGVIFSHIWLTSTILFCGIANQMPDLHQLVTLVPCEEKKKRTIGKAGLTASVETRATVNPAFSPKSPCVFDIKILKSPSSESPIPPLTDLPKPPSPPALLDIGPAIELDKDSIPSDNDRVMFGAIPSVRAPSSDLLQPSFPHVPVSGTTSDPSSMSILSSLTHEKWTPPFLLVGSSNGWELYKWLSDEGTIFLRCNENESRDSISSFKKKNSSSVFMESLFQDKGEKEEEEEEEKESESVPNFMQETVCECDGMKVGKKIIVISFTEDATFEVFLFDIEK</sequence>
<gene>
    <name evidence="2" type="ORF">ADUPG1_010755</name>
</gene>
<name>A0ABQ5JVH2_9EUKA</name>
<evidence type="ECO:0000313" key="2">
    <source>
        <dbReference type="EMBL" id="GKT15627.1"/>
    </source>
</evidence>
<feature type="region of interest" description="Disordered" evidence="1">
    <location>
        <begin position="172"/>
        <end position="202"/>
    </location>
</feature>
<feature type="compositionally biased region" description="Polar residues" evidence="1">
    <location>
        <begin position="121"/>
        <end position="133"/>
    </location>
</feature>
<dbReference type="EMBL" id="BQXS01011688">
    <property type="protein sequence ID" value="GKT15627.1"/>
    <property type="molecule type" value="Genomic_DNA"/>
</dbReference>
<evidence type="ECO:0000313" key="3">
    <source>
        <dbReference type="Proteomes" id="UP001057375"/>
    </source>
</evidence>
<organism evidence="2 3">
    <name type="scientific">Aduncisulcus paluster</name>
    <dbReference type="NCBI Taxonomy" id="2918883"/>
    <lineage>
        <taxon>Eukaryota</taxon>
        <taxon>Metamonada</taxon>
        <taxon>Carpediemonas-like organisms</taxon>
        <taxon>Aduncisulcus</taxon>
    </lineage>
</organism>
<evidence type="ECO:0000256" key="1">
    <source>
        <dbReference type="SAM" id="MobiDB-lite"/>
    </source>
</evidence>